<dbReference type="InterPro" id="IPR001845">
    <property type="entry name" value="HTH_ArsR_DNA-bd_dom"/>
</dbReference>
<dbReference type="InterPro" id="IPR036390">
    <property type="entry name" value="WH_DNA-bd_sf"/>
</dbReference>
<name>A0ABZ2M3G2_9BACT</name>
<dbReference type="PANTHER" id="PTHR39168">
    <property type="entry name" value="TRANSCRIPTIONAL REGULATOR-RELATED"/>
    <property type="match status" value="1"/>
</dbReference>
<dbReference type="InterPro" id="IPR036388">
    <property type="entry name" value="WH-like_DNA-bd_sf"/>
</dbReference>
<dbReference type="SUPFAM" id="SSF46785">
    <property type="entry name" value="Winged helix' DNA-binding domain"/>
    <property type="match status" value="1"/>
</dbReference>
<dbReference type="Proteomes" id="UP001370348">
    <property type="component" value="Chromosome"/>
</dbReference>
<evidence type="ECO:0000313" key="3">
    <source>
        <dbReference type="Proteomes" id="UP001370348"/>
    </source>
</evidence>
<evidence type="ECO:0000259" key="1">
    <source>
        <dbReference type="PROSITE" id="PS50987"/>
    </source>
</evidence>
<feature type="domain" description="HTH arsR-type" evidence="1">
    <location>
        <begin position="6"/>
        <end position="101"/>
    </location>
</feature>
<dbReference type="CDD" id="cd00090">
    <property type="entry name" value="HTH_ARSR"/>
    <property type="match status" value="1"/>
</dbReference>
<dbReference type="InterPro" id="IPR011991">
    <property type="entry name" value="ArsR-like_HTH"/>
</dbReference>
<organism evidence="2 3">
    <name type="scientific">Pendulispora albinea</name>
    <dbReference type="NCBI Taxonomy" id="2741071"/>
    <lineage>
        <taxon>Bacteria</taxon>
        <taxon>Pseudomonadati</taxon>
        <taxon>Myxococcota</taxon>
        <taxon>Myxococcia</taxon>
        <taxon>Myxococcales</taxon>
        <taxon>Sorangiineae</taxon>
        <taxon>Pendulisporaceae</taxon>
        <taxon>Pendulispora</taxon>
    </lineage>
</organism>
<dbReference type="PROSITE" id="PS50987">
    <property type="entry name" value="HTH_ARSR_2"/>
    <property type="match status" value="1"/>
</dbReference>
<proteinExistence type="predicted"/>
<accession>A0ABZ2M3G2</accession>
<dbReference type="Pfam" id="PF12840">
    <property type="entry name" value="HTH_20"/>
    <property type="match status" value="1"/>
</dbReference>
<dbReference type="PANTHER" id="PTHR39168:SF1">
    <property type="entry name" value="TRANSCRIPTIONAL REGULATORY PROTEIN"/>
    <property type="match status" value="1"/>
</dbReference>
<reference evidence="2 3" key="1">
    <citation type="submission" date="2021-12" db="EMBL/GenBank/DDBJ databases">
        <title>Discovery of the Pendulisporaceae a myxobacterial family with distinct sporulation behavior and unique specialized metabolism.</title>
        <authorList>
            <person name="Garcia R."/>
            <person name="Popoff A."/>
            <person name="Bader C.D."/>
            <person name="Loehr J."/>
            <person name="Walesch S."/>
            <person name="Walt C."/>
            <person name="Boldt J."/>
            <person name="Bunk B."/>
            <person name="Haeckl F.J.F.P.J."/>
            <person name="Gunesch A.P."/>
            <person name="Birkelbach J."/>
            <person name="Nuebel U."/>
            <person name="Pietschmann T."/>
            <person name="Bach T."/>
            <person name="Mueller R."/>
        </authorList>
    </citation>
    <scope>NUCLEOTIDE SEQUENCE [LARGE SCALE GENOMIC DNA]</scope>
    <source>
        <strain evidence="2 3">MSr11954</strain>
    </source>
</reference>
<protein>
    <submittedName>
        <fullName evidence="2">Winged helix-turn-helix domain-containing protein</fullName>
    </submittedName>
</protein>
<dbReference type="Gene3D" id="1.10.10.10">
    <property type="entry name" value="Winged helix-like DNA-binding domain superfamily/Winged helix DNA-binding domain"/>
    <property type="match status" value="1"/>
</dbReference>
<evidence type="ECO:0000313" key="2">
    <source>
        <dbReference type="EMBL" id="WXB15851.1"/>
    </source>
</evidence>
<dbReference type="SMART" id="SM00418">
    <property type="entry name" value="HTH_ARSR"/>
    <property type="match status" value="1"/>
</dbReference>
<dbReference type="InterPro" id="IPR052543">
    <property type="entry name" value="HTH_Metal-responsive_Reg"/>
</dbReference>
<dbReference type="RefSeq" id="WP_394825485.1">
    <property type="nucleotide sequence ID" value="NZ_CP089984.1"/>
</dbReference>
<gene>
    <name evidence="2" type="ORF">LZC94_00970</name>
</gene>
<keyword evidence="3" id="KW-1185">Reference proteome</keyword>
<dbReference type="EMBL" id="CP089984">
    <property type="protein sequence ID" value="WXB15851.1"/>
    <property type="molecule type" value="Genomic_DNA"/>
</dbReference>
<sequence>MTPELVLPASRFDVASFGELVSDTSRATMLLALMDGSARPATELANMAGVTPQTASFHLQRLVAGGLVRVEPIGRHRYFRLANDQVAEALEAVALLHGPLRTPTASQSPTRQALAHARTCYNHLAGQLGVAWLASLENARFLRVREGALSLSRRGIAWAEGVGLSTERWPGGKPCLDWTERRHHLGGPLGALLTAHLFALKWIARRGDGRAVRVTAVGQRELSQQLQLPESVL</sequence>